<evidence type="ECO:0000313" key="2">
    <source>
        <dbReference type="Proteomes" id="UP000050969"/>
    </source>
</evidence>
<dbReference type="AlphaFoldDB" id="A0A0R2MV69"/>
<dbReference type="PATRIC" id="fig|1293598.4.peg.350"/>
<dbReference type="EMBL" id="JQCE01000016">
    <property type="protein sequence ID" value="KRO17413.1"/>
    <property type="molecule type" value="Genomic_DNA"/>
</dbReference>
<name>A0A0R2MV69_9LACO</name>
<accession>A0A0R2MV69</accession>
<evidence type="ECO:0000313" key="1">
    <source>
        <dbReference type="EMBL" id="KRO17413.1"/>
    </source>
</evidence>
<proteinExistence type="predicted"/>
<gene>
    <name evidence="1" type="ORF">IV56_GL000329</name>
</gene>
<sequence length="129" mass="14924">MKDMIDIVYQAIKANQRISELAGKRIAKYEYPESADHTQLFIVISPVGPQQADIGGSDQLLSWQYTFQVNVEGKIRKDVKEAQHIIREIMMGFSFAQMTDGIDEFFSETNRFADARRYRGNTKLYDTNY</sequence>
<reference evidence="1 2" key="1">
    <citation type="journal article" date="2015" name="Genome Announc.">
        <title>Expanding the biotechnology potential of lactobacilli through comparative genomics of 213 strains and associated genera.</title>
        <authorList>
            <person name="Sun Z."/>
            <person name="Harris H.M."/>
            <person name="McCann A."/>
            <person name="Guo C."/>
            <person name="Argimon S."/>
            <person name="Zhang W."/>
            <person name="Yang X."/>
            <person name="Jeffery I.B."/>
            <person name="Cooney J.C."/>
            <person name="Kagawa T.F."/>
            <person name="Liu W."/>
            <person name="Song Y."/>
            <person name="Salvetti E."/>
            <person name="Wrobel A."/>
            <person name="Rasinkangas P."/>
            <person name="Parkhill J."/>
            <person name="Rea M.C."/>
            <person name="O'Sullivan O."/>
            <person name="Ritari J."/>
            <person name="Douillard F.P."/>
            <person name="Paul Ross R."/>
            <person name="Yang R."/>
            <person name="Briner A.E."/>
            <person name="Felis G.E."/>
            <person name="de Vos W.M."/>
            <person name="Barrangou R."/>
            <person name="Klaenhammer T.R."/>
            <person name="Caufield P.W."/>
            <person name="Cui Y."/>
            <person name="Zhang H."/>
            <person name="O'Toole P.W."/>
        </authorList>
    </citation>
    <scope>NUCLEOTIDE SEQUENCE [LARGE SCALE GENOMIC DNA]</scope>
    <source>
        <strain evidence="1 2">DSM 24301</strain>
    </source>
</reference>
<comment type="caution">
    <text evidence="1">The sequence shown here is derived from an EMBL/GenBank/DDBJ whole genome shotgun (WGS) entry which is preliminary data.</text>
</comment>
<dbReference type="STRING" id="1293598.IV56_GL000329"/>
<keyword evidence="2" id="KW-1185">Reference proteome</keyword>
<evidence type="ECO:0008006" key="3">
    <source>
        <dbReference type="Google" id="ProtNLM"/>
    </source>
</evidence>
<organism evidence="1 2">
    <name type="scientific">Lacticaseibacillus saniviri JCM 17471 = DSM 24301</name>
    <dbReference type="NCBI Taxonomy" id="1293598"/>
    <lineage>
        <taxon>Bacteria</taxon>
        <taxon>Bacillati</taxon>
        <taxon>Bacillota</taxon>
        <taxon>Bacilli</taxon>
        <taxon>Lactobacillales</taxon>
        <taxon>Lactobacillaceae</taxon>
        <taxon>Lacticaseibacillus</taxon>
    </lineage>
</organism>
<dbReference type="Proteomes" id="UP000050969">
    <property type="component" value="Unassembled WGS sequence"/>
</dbReference>
<protein>
    <recommendedName>
        <fullName evidence="3">Phage protein</fullName>
    </recommendedName>
</protein>